<dbReference type="RefSeq" id="XP_040716853.1">
    <property type="nucleotide sequence ID" value="XM_040861932.1"/>
</dbReference>
<name>A0A1Y2E307_9PEZI</name>
<dbReference type="STRING" id="1141098.A0A1Y2E307"/>
<dbReference type="GO" id="GO:0004784">
    <property type="term" value="F:superoxide dismutase activity"/>
    <property type="evidence" value="ECO:0007669"/>
    <property type="project" value="InterPro"/>
</dbReference>
<evidence type="ECO:0000256" key="1">
    <source>
        <dbReference type="ARBA" id="ARBA00037226"/>
    </source>
</evidence>
<dbReference type="SUPFAM" id="SSF54719">
    <property type="entry name" value="Fe,Mn superoxide dismutase (SOD), C-terminal domain"/>
    <property type="match status" value="1"/>
</dbReference>
<dbReference type="InterPro" id="IPR036314">
    <property type="entry name" value="SOD_C_sf"/>
</dbReference>
<sequence length="273" mass="30598">MPHAIPVPVSGLTGAANGIPGLFSRESFHLLWTEYQTFVIERLNQLIVGTQYEHMEPLRILKQTAREPSLAPVFNYASMAHNNHFFVNTLNPDSEENKPMEVPSKLKLQLEAQFSSMETLRREMILTASTMFGPGFVWLVKNHKSSQYRILTTYLAGSPYSEAHWRRQGIDMNTAPGPTSADDNATTGEYLERQKLGSGASHGSKWSKDEAPGGITVIPLLCVNTWEHVWLRDYGVGTGGRGGKRLYLENWWNSIDWNKVADAAQVHGKSLKL</sequence>
<proteinExistence type="predicted"/>
<accession>A0A1Y2E307</accession>
<evidence type="ECO:0000313" key="3">
    <source>
        <dbReference type="EMBL" id="ORY65889.1"/>
    </source>
</evidence>
<protein>
    <submittedName>
        <fullName evidence="3">Manganese/iron superoxide dismutase</fullName>
    </submittedName>
</protein>
<feature type="domain" description="Manganese/iron superoxide dismutase C-terminal" evidence="2">
    <location>
        <begin position="105"/>
        <end position="162"/>
    </location>
</feature>
<organism evidence="3 4">
    <name type="scientific">Pseudomassariella vexata</name>
    <dbReference type="NCBI Taxonomy" id="1141098"/>
    <lineage>
        <taxon>Eukaryota</taxon>
        <taxon>Fungi</taxon>
        <taxon>Dikarya</taxon>
        <taxon>Ascomycota</taxon>
        <taxon>Pezizomycotina</taxon>
        <taxon>Sordariomycetes</taxon>
        <taxon>Xylariomycetidae</taxon>
        <taxon>Amphisphaeriales</taxon>
        <taxon>Pseudomassariaceae</taxon>
        <taxon>Pseudomassariella</taxon>
    </lineage>
</organism>
<reference evidence="3 4" key="1">
    <citation type="submission" date="2016-07" db="EMBL/GenBank/DDBJ databases">
        <title>Pervasive Adenine N6-methylation of Active Genes in Fungi.</title>
        <authorList>
            <consortium name="DOE Joint Genome Institute"/>
            <person name="Mondo S.J."/>
            <person name="Dannebaum R.O."/>
            <person name="Kuo R.C."/>
            <person name="Labutti K."/>
            <person name="Haridas S."/>
            <person name="Kuo A."/>
            <person name="Salamov A."/>
            <person name="Ahrendt S.R."/>
            <person name="Lipzen A."/>
            <person name="Sullivan W."/>
            <person name="Andreopoulos W.B."/>
            <person name="Clum A."/>
            <person name="Lindquist E."/>
            <person name="Daum C."/>
            <person name="Ramamoorthy G.K."/>
            <person name="Gryganskyi A."/>
            <person name="Culley D."/>
            <person name="Magnuson J.K."/>
            <person name="James T.Y."/>
            <person name="O'Malley M.A."/>
            <person name="Stajich J.E."/>
            <person name="Spatafora J.W."/>
            <person name="Visel A."/>
            <person name="Grigoriev I.V."/>
        </authorList>
    </citation>
    <scope>NUCLEOTIDE SEQUENCE [LARGE SCALE GENOMIC DNA]</scope>
    <source>
        <strain evidence="3 4">CBS 129021</strain>
    </source>
</reference>
<dbReference type="OrthoDB" id="275227at2759"/>
<dbReference type="GeneID" id="63778144"/>
<dbReference type="InterPro" id="IPR019832">
    <property type="entry name" value="Mn/Fe_SOD_C"/>
</dbReference>
<dbReference type="EMBL" id="MCFJ01000005">
    <property type="protein sequence ID" value="ORY65889.1"/>
    <property type="molecule type" value="Genomic_DNA"/>
</dbReference>
<keyword evidence="4" id="KW-1185">Reference proteome</keyword>
<dbReference type="Pfam" id="PF02777">
    <property type="entry name" value="Sod_Fe_C"/>
    <property type="match status" value="2"/>
</dbReference>
<dbReference type="InParanoid" id="A0A1Y2E307"/>
<dbReference type="InterPro" id="IPR036324">
    <property type="entry name" value="Mn/Fe_SOD_N_sf"/>
</dbReference>
<feature type="domain" description="Manganese/iron superoxide dismutase C-terminal" evidence="2">
    <location>
        <begin position="216"/>
        <end position="262"/>
    </location>
</feature>
<evidence type="ECO:0000259" key="2">
    <source>
        <dbReference type="Pfam" id="PF02777"/>
    </source>
</evidence>
<comment type="caution">
    <text evidence="3">The sequence shown here is derived from an EMBL/GenBank/DDBJ whole genome shotgun (WGS) entry which is preliminary data.</text>
</comment>
<dbReference type="GO" id="GO:0046872">
    <property type="term" value="F:metal ion binding"/>
    <property type="evidence" value="ECO:0007669"/>
    <property type="project" value="InterPro"/>
</dbReference>
<dbReference type="FunCoup" id="A0A1Y2E307">
    <property type="interactions" value="109"/>
</dbReference>
<dbReference type="PANTHER" id="PTHR43595">
    <property type="entry name" value="37S RIBOSOMAL PROTEIN S26, MITOCHONDRIAL"/>
    <property type="match status" value="1"/>
</dbReference>
<gene>
    <name evidence="3" type="ORF">BCR38DRAFT_456574</name>
</gene>
<dbReference type="SUPFAM" id="SSF46609">
    <property type="entry name" value="Fe,Mn superoxide dismutase (SOD), N-terminal domain"/>
    <property type="match status" value="1"/>
</dbReference>
<evidence type="ECO:0000313" key="4">
    <source>
        <dbReference type="Proteomes" id="UP000193689"/>
    </source>
</evidence>
<dbReference type="Gene3D" id="3.55.40.20">
    <property type="entry name" value="Iron/manganese superoxide dismutase, C-terminal domain"/>
    <property type="match status" value="1"/>
</dbReference>
<comment type="function">
    <text evidence="1">Component of the mitochondrial ribosome (mitoribosome), a dedicated translation machinery responsible for the synthesis of mitochondrial genome-encoded proteins, including at least some of the essential transmembrane subunits of the mitochondrial respiratory chain. The mitoribosomes are attached to the mitochondrial inner membrane and translation products are cotranslationally integrated into the membrane.</text>
</comment>
<dbReference type="PANTHER" id="PTHR43595:SF2">
    <property type="entry name" value="SMALL RIBOSOMAL SUBUNIT PROTEIN MS42"/>
    <property type="match status" value="1"/>
</dbReference>
<dbReference type="AlphaFoldDB" id="A0A1Y2E307"/>
<dbReference type="GO" id="GO:0005737">
    <property type="term" value="C:cytoplasm"/>
    <property type="evidence" value="ECO:0007669"/>
    <property type="project" value="TreeGrafter"/>
</dbReference>
<dbReference type="Proteomes" id="UP000193689">
    <property type="component" value="Unassembled WGS sequence"/>
</dbReference>